<evidence type="ECO:0000313" key="13">
    <source>
        <dbReference type="Proteomes" id="UP000008915"/>
    </source>
</evidence>
<dbReference type="RefSeq" id="WP_013495087.1">
    <property type="nucleotide sequence ID" value="NC_014831.1"/>
</dbReference>
<keyword evidence="7 10" id="KW-1133">Transmembrane helix</keyword>
<dbReference type="PROSITE" id="PS00874">
    <property type="entry name" value="T2SP_F"/>
    <property type="match status" value="1"/>
</dbReference>
<reference evidence="12 13" key="1">
    <citation type="journal article" date="2010" name="Stand. Genomic Sci.">
        <title>Complete genome sequence of Thermaerobacter marianensis type strain (7p75a).</title>
        <authorList>
            <person name="Han C."/>
            <person name="Gu W."/>
            <person name="Zhang X."/>
            <person name="Lapidus A."/>
            <person name="Nolan M."/>
            <person name="Copeland A."/>
            <person name="Lucas S."/>
            <person name="Del Rio T.G."/>
            <person name="Tice H."/>
            <person name="Cheng J.F."/>
            <person name="Tapia R."/>
            <person name="Goodwin L."/>
            <person name="Pitluck S."/>
            <person name="Pagani I."/>
            <person name="Ivanova N."/>
            <person name="Mavromatis K."/>
            <person name="Mikhailova N."/>
            <person name="Pati A."/>
            <person name="Chen A."/>
            <person name="Palaniappan K."/>
            <person name="Land M."/>
            <person name="Hauser L."/>
            <person name="Chang Y.J."/>
            <person name="Jeffries C.D."/>
            <person name="Schneider S."/>
            <person name="Rohde M."/>
            <person name="Goker M."/>
            <person name="Pukall R."/>
            <person name="Woyke T."/>
            <person name="Bristow J."/>
            <person name="Eisen J.A."/>
            <person name="Markowitz V."/>
            <person name="Hugenholtz P."/>
            <person name="Kyrpides N.C."/>
            <person name="Klenk H.P."/>
            <person name="Detter J.C."/>
        </authorList>
    </citation>
    <scope>NUCLEOTIDE SEQUENCE [LARGE SCALE GENOMIC DNA]</scope>
    <source>
        <strain evidence="13">ATCC 700841 / DSM 12885 / JCM 10246 / 7p75a</strain>
    </source>
</reference>
<dbReference type="PRINTS" id="PR00812">
    <property type="entry name" value="BCTERIALGSPF"/>
</dbReference>
<comment type="similarity">
    <text evidence="2 9">Belongs to the GSP F family.</text>
</comment>
<protein>
    <submittedName>
        <fullName evidence="12">Type II secretion system F domain</fullName>
    </submittedName>
</protein>
<dbReference type="Gene3D" id="1.20.81.30">
    <property type="entry name" value="Type II secretion system (T2SS), domain F"/>
    <property type="match status" value="2"/>
</dbReference>
<dbReference type="PANTHER" id="PTHR30012">
    <property type="entry name" value="GENERAL SECRETION PATHWAY PROTEIN"/>
    <property type="match status" value="1"/>
</dbReference>
<reference evidence="13" key="2">
    <citation type="journal article" date="2010" name="Stand. Genomic Sci.">
        <title>Complete genome sequence of Thermaerobacter marianensis type strain (7p75aT).</title>
        <authorList>
            <person name="Han C."/>
            <person name="Gu W."/>
            <person name="Zhang X."/>
            <person name="Lapidus A."/>
            <person name="Nolan M."/>
            <person name="Copeland A."/>
            <person name="Lucas S."/>
            <person name="Glavina Del Rio T."/>
            <person name="Tice H."/>
            <person name="Cheng J."/>
            <person name="Tapia R."/>
            <person name="Goodwin L."/>
            <person name="Pitluck S."/>
            <person name="Pagani I."/>
            <person name="Ivanova N."/>
            <person name="Mavromatis K."/>
            <person name="Mikhailova N."/>
            <person name="Pati A."/>
            <person name="Chen A."/>
            <person name="Palaniappan K."/>
            <person name="Land M."/>
            <person name="Hauser L."/>
            <person name="Chang Y."/>
            <person name="Jeffries C."/>
            <person name="Schneider S."/>
            <person name="Rohde M."/>
            <person name="Goker M."/>
            <person name="Pukall R."/>
            <person name="Woyke T."/>
            <person name="Bristow J."/>
            <person name="Eisen J."/>
            <person name="Markowitz V."/>
            <person name="Hugenholtz P."/>
            <person name="Kyrpides N."/>
            <person name="Klenk H."/>
            <person name="Detter J."/>
        </authorList>
    </citation>
    <scope>NUCLEOTIDE SEQUENCE [LARGE SCALE GENOMIC DNA]</scope>
    <source>
        <strain evidence="13">ATCC 700841 / DSM 12885 / JCM 10246 / 7p75a</strain>
    </source>
</reference>
<feature type="domain" description="Type II secretion system protein GspF" evidence="11">
    <location>
        <begin position="275"/>
        <end position="395"/>
    </location>
</feature>
<evidence type="ECO:0000256" key="8">
    <source>
        <dbReference type="ARBA" id="ARBA00023136"/>
    </source>
</evidence>
<dbReference type="AlphaFoldDB" id="E6SHT5"/>
<evidence type="ECO:0000256" key="10">
    <source>
        <dbReference type="SAM" id="Phobius"/>
    </source>
</evidence>
<dbReference type="Proteomes" id="UP000008915">
    <property type="component" value="Chromosome"/>
</dbReference>
<dbReference type="KEGG" id="tmr:Tmar_0665"/>
<evidence type="ECO:0000256" key="6">
    <source>
        <dbReference type="ARBA" id="ARBA00022692"/>
    </source>
</evidence>
<accession>E6SHT5</accession>
<dbReference type="OrthoDB" id="9805682at2"/>
<organism evidence="12 13">
    <name type="scientific">Thermaerobacter marianensis (strain ATCC 700841 / DSM 12885 / JCM 10246 / 7p75a)</name>
    <dbReference type="NCBI Taxonomy" id="644966"/>
    <lineage>
        <taxon>Bacteria</taxon>
        <taxon>Bacillati</taxon>
        <taxon>Bacillota</taxon>
        <taxon>Clostridia</taxon>
        <taxon>Eubacteriales</taxon>
        <taxon>Clostridiales Family XVII. Incertae Sedis</taxon>
        <taxon>Thermaerobacter</taxon>
    </lineage>
</organism>
<dbReference type="HOGENOM" id="CLU_035032_2_1_9"/>
<evidence type="ECO:0000256" key="3">
    <source>
        <dbReference type="ARBA" id="ARBA00022448"/>
    </source>
</evidence>
<keyword evidence="5" id="KW-0997">Cell inner membrane</keyword>
<feature type="transmembrane region" description="Helical" evidence="10">
    <location>
        <begin position="170"/>
        <end position="203"/>
    </location>
</feature>
<dbReference type="Pfam" id="PF00482">
    <property type="entry name" value="T2SSF"/>
    <property type="match status" value="2"/>
</dbReference>
<sequence length="408" mass="43986">MAFYYVARHGASGRKVQGRIEADSVSQVLGLLHASGYIPLVIRRESRWRDADVRDLLGLNRTGLSTRDRAVFFRQLATMIRAGLPLSACMESLVEQGRGRLRQVAAGILRDVQSGRLLHEAMAHARGAFNDVHVAMVRAAELSGRLDEVLARLAADEDRRLKVEGKIRSALAYPAFVLLVAAAVVAVMVTFIVPTFVGIFQQFNVPLPWPTRFWVTLMNRPAAAYLAVLVLGTLVAAAWLWARSPAGRARVDGWILRAPVVGPVAKALVVARVTRGLASMVRSGFPLLEALDAAGRLAGNQVFRVALEETRKGVEQGASLSAALRVSGVFPALVVDLVAIGERSGALDELLDRAAALVEEETDNRLAALSSLLEPVLVVLMGGVVGFIALSVFLPMFTLMSSVTQVGW</sequence>
<comment type="subcellular location">
    <subcellularLocation>
        <location evidence="1">Cell inner membrane</location>
        <topology evidence="1">Multi-pass membrane protein</topology>
    </subcellularLocation>
    <subcellularLocation>
        <location evidence="9">Cell membrane</location>
        <topology evidence="9">Multi-pass membrane protein</topology>
    </subcellularLocation>
</comment>
<dbReference type="GO" id="GO:0005886">
    <property type="term" value="C:plasma membrane"/>
    <property type="evidence" value="ECO:0007669"/>
    <property type="project" value="UniProtKB-SubCell"/>
</dbReference>
<dbReference type="STRING" id="644966.Tmar_0665"/>
<evidence type="ECO:0000256" key="5">
    <source>
        <dbReference type="ARBA" id="ARBA00022519"/>
    </source>
</evidence>
<dbReference type="EMBL" id="CP002344">
    <property type="protein sequence ID" value="ADU50782.1"/>
    <property type="molecule type" value="Genomic_DNA"/>
</dbReference>
<proteinExistence type="inferred from homology"/>
<gene>
    <name evidence="12" type="ordered locus">Tmar_0665</name>
</gene>
<feature type="transmembrane region" description="Helical" evidence="10">
    <location>
        <begin position="375"/>
        <end position="398"/>
    </location>
</feature>
<dbReference type="InterPro" id="IPR042094">
    <property type="entry name" value="T2SS_GspF_sf"/>
</dbReference>
<dbReference type="PANTHER" id="PTHR30012:SF0">
    <property type="entry name" value="TYPE II SECRETION SYSTEM PROTEIN F-RELATED"/>
    <property type="match status" value="1"/>
</dbReference>
<evidence type="ECO:0000256" key="7">
    <source>
        <dbReference type="ARBA" id="ARBA00022989"/>
    </source>
</evidence>
<dbReference type="InterPro" id="IPR001992">
    <property type="entry name" value="T2SS_GspF/T4SS_PilC_CS"/>
</dbReference>
<feature type="transmembrane region" description="Helical" evidence="10">
    <location>
        <begin position="223"/>
        <end position="242"/>
    </location>
</feature>
<evidence type="ECO:0000256" key="1">
    <source>
        <dbReference type="ARBA" id="ARBA00004429"/>
    </source>
</evidence>
<keyword evidence="6 9" id="KW-0812">Transmembrane</keyword>
<evidence type="ECO:0000256" key="9">
    <source>
        <dbReference type="RuleBase" id="RU003923"/>
    </source>
</evidence>
<keyword evidence="8 10" id="KW-0472">Membrane</keyword>
<dbReference type="InterPro" id="IPR018076">
    <property type="entry name" value="T2SS_GspF_dom"/>
</dbReference>
<keyword evidence="13" id="KW-1185">Reference proteome</keyword>
<name>E6SHT5_THEM7</name>
<dbReference type="eggNOG" id="COG1459">
    <property type="taxonomic scope" value="Bacteria"/>
</dbReference>
<feature type="domain" description="Type II secretion system protein GspF" evidence="11">
    <location>
        <begin position="72"/>
        <end position="194"/>
    </location>
</feature>
<evidence type="ECO:0000256" key="4">
    <source>
        <dbReference type="ARBA" id="ARBA00022475"/>
    </source>
</evidence>
<dbReference type="InterPro" id="IPR003004">
    <property type="entry name" value="GspF/PilC"/>
</dbReference>
<keyword evidence="3 9" id="KW-0813">Transport</keyword>
<evidence type="ECO:0000259" key="11">
    <source>
        <dbReference type="Pfam" id="PF00482"/>
    </source>
</evidence>
<dbReference type="GO" id="GO:0009306">
    <property type="term" value="P:protein secretion"/>
    <property type="evidence" value="ECO:0007669"/>
    <property type="project" value="InterPro"/>
</dbReference>
<keyword evidence="4" id="KW-1003">Cell membrane</keyword>
<evidence type="ECO:0000256" key="2">
    <source>
        <dbReference type="ARBA" id="ARBA00005745"/>
    </source>
</evidence>
<dbReference type="FunFam" id="1.20.81.30:FF:000001">
    <property type="entry name" value="Type II secretion system protein F"/>
    <property type="match status" value="2"/>
</dbReference>
<evidence type="ECO:0000313" key="12">
    <source>
        <dbReference type="EMBL" id="ADU50782.1"/>
    </source>
</evidence>